<organism evidence="1 2">
    <name type="scientific">Plakobranchus ocellatus</name>
    <dbReference type="NCBI Taxonomy" id="259542"/>
    <lineage>
        <taxon>Eukaryota</taxon>
        <taxon>Metazoa</taxon>
        <taxon>Spiralia</taxon>
        <taxon>Lophotrochozoa</taxon>
        <taxon>Mollusca</taxon>
        <taxon>Gastropoda</taxon>
        <taxon>Heterobranchia</taxon>
        <taxon>Euthyneura</taxon>
        <taxon>Panpulmonata</taxon>
        <taxon>Sacoglossa</taxon>
        <taxon>Placobranchoidea</taxon>
        <taxon>Plakobranchidae</taxon>
        <taxon>Plakobranchus</taxon>
    </lineage>
</organism>
<accession>A0AAV4BG98</accession>
<dbReference type="EMBL" id="BLXT01004955">
    <property type="protein sequence ID" value="GFO18412.1"/>
    <property type="molecule type" value="Genomic_DNA"/>
</dbReference>
<keyword evidence="2" id="KW-1185">Reference proteome</keyword>
<gene>
    <name evidence="1" type="ORF">PoB_004491700</name>
</gene>
<protein>
    <submittedName>
        <fullName evidence="1">Uncharacterized protein</fullName>
    </submittedName>
</protein>
<evidence type="ECO:0000313" key="2">
    <source>
        <dbReference type="Proteomes" id="UP000735302"/>
    </source>
</evidence>
<evidence type="ECO:0000313" key="1">
    <source>
        <dbReference type="EMBL" id="GFO18412.1"/>
    </source>
</evidence>
<dbReference type="AlphaFoldDB" id="A0AAV4BG98"/>
<comment type="caution">
    <text evidence="1">The sequence shown here is derived from an EMBL/GenBank/DDBJ whole genome shotgun (WGS) entry which is preliminary data.</text>
</comment>
<reference evidence="1 2" key="1">
    <citation type="journal article" date="2021" name="Elife">
        <title>Chloroplast acquisition without the gene transfer in kleptoplastic sea slugs, Plakobranchus ocellatus.</title>
        <authorList>
            <person name="Maeda T."/>
            <person name="Takahashi S."/>
            <person name="Yoshida T."/>
            <person name="Shimamura S."/>
            <person name="Takaki Y."/>
            <person name="Nagai Y."/>
            <person name="Toyoda A."/>
            <person name="Suzuki Y."/>
            <person name="Arimoto A."/>
            <person name="Ishii H."/>
            <person name="Satoh N."/>
            <person name="Nishiyama T."/>
            <person name="Hasebe M."/>
            <person name="Maruyama T."/>
            <person name="Minagawa J."/>
            <person name="Obokata J."/>
            <person name="Shigenobu S."/>
        </authorList>
    </citation>
    <scope>NUCLEOTIDE SEQUENCE [LARGE SCALE GENOMIC DNA]</scope>
</reference>
<name>A0AAV4BG98_9GAST</name>
<dbReference type="Proteomes" id="UP000735302">
    <property type="component" value="Unassembled WGS sequence"/>
</dbReference>
<sequence>MDVRFRIPLLDSHYGIAVRGNFNATYCDSEETVSGSQTSQEADVQQINVFVVCREPYHSPLAEFEIFFTPLQSKLEVACSTRKVINPTIFNTLHAAKRETFGEFHHLFLDLKEDESRLKLYFRMDRNASQKDTEMWQDNQEKRLEQAEGAIHRGLPLQYGMWIREKLVTYFNGSGALSWQDNYL</sequence>
<proteinExistence type="predicted"/>